<dbReference type="EMBL" id="JAKMXF010000166">
    <property type="protein sequence ID" value="KAI6656003.1"/>
    <property type="molecule type" value="Genomic_DNA"/>
</dbReference>
<accession>A0AAV7K5D4</accession>
<evidence type="ECO:0000313" key="1">
    <source>
        <dbReference type="EMBL" id="KAI6656003.1"/>
    </source>
</evidence>
<proteinExistence type="predicted"/>
<reference evidence="1 2" key="1">
    <citation type="journal article" date="2023" name="BMC Biol.">
        <title>The compact genome of the sponge Oopsacas minuta (Hexactinellida) is lacking key metazoan core genes.</title>
        <authorList>
            <person name="Santini S."/>
            <person name="Schenkelaars Q."/>
            <person name="Jourda C."/>
            <person name="Duchesne M."/>
            <person name="Belahbib H."/>
            <person name="Rocher C."/>
            <person name="Selva M."/>
            <person name="Riesgo A."/>
            <person name="Vervoort M."/>
            <person name="Leys S.P."/>
            <person name="Kodjabachian L."/>
            <person name="Le Bivic A."/>
            <person name="Borchiellini C."/>
            <person name="Claverie J.M."/>
            <person name="Renard E."/>
        </authorList>
    </citation>
    <scope>NUCLEOTIDE SEQUENCE [LARGE SCALE GENOMIC DNA]</scope>
    <source>
        <strain evidence="1">SPO-2</strain>
    </source>
</reference>
<sequence length="475" mass="54482">MRLSHCRCVLFVFRNVPTFHIKKAHNSLWSYVEFKLHDYLKSDLHKEALLLFNRLRLECTPISPPLLQLIVVLYLEKGPQSAGLSHVLSYMRSTSLHPSSGLAPILINRALIKRDHVSLKYTLDSCFQNKVSVRPSSFTQAIQHLLTNVNDYECVYQYVCAYLDAGSNVEEQLLSSICEEHLFSQSPALVQSIMCILTHYKKQGKYICNKQVFESLANSLKLTNEFTHVKRTYLINDKCQACGSCITQTTFSPDTYSSLEQEVREEIQQMYINQRVINSPEMYRIDNQVDKLILSISNTSDRAMAVVVDCLSAATAIDTGWSETVSERINCNTLLQLVESIERDFNPSCVVLLIRRVLLWRNENEIEMEELRARASVIVINKNSIHSLFSLLIALRLKSRALLLTADTFNDFKLNFSPGLYSAITSWFLRHSLRFDITGIEPIIYKSSQTLWQLDFSSEGLHVPMRSNEWICAKK</sequence>
<protein>
    <submittedName>
        <fullName evidence="1">Uncharacterized protein</fullName>
    </submittedName>
</protein>
<dbReference type="AlphaFoldDB" id="A0AAV7K5D4"/>
<gene>
    <name evidence="1" type="ORF">LOD99_1737</name>
</gene>
<organism evidence="1 2">
    <name type="scientific">Oopsacas minuta</name>
    <dbReference type="NCBI Taxonomy" id="111878"/>
    <lineage>
        <taxon>Eukaryota</taxon>
        <taxon>Metazoa</taxon>
        <taxon>Porifera</taxon>
        <taxon>Hexactinellida</taxon>
        <taxon>Hexasterophora</taxon>
        <taxon>Lyssacinosida</taxon>
        <taxon>Leucopsacidae</taxon>
        <taxon>Oopsacas</taxon>
    </lineage>
</organism>
<evidence type="ECO:0000313" key="2">
    <source>
        <dbReference type="Proteomes" id="UP001165289"/>
    </source>
</evidence>
<dbReference type="Gene3D" id="3.40.50.11980">
    <property type="match status" value="1"/>
</dbReference>
<name>A0AAV7K5D4_9METZ</name>
<dbReference type="Proteomes" id="UP001165289">
    <property type="component" value="Unassembled WGS sequence"/>
</dbReference>
<keyword evidence="2" id="KW-1185">Reference proteome</keyword>
<comment type="caution">
    <text evidence="1">The sequence shown here is derived from an EMBL/GenBank/DDBJ whole genome shotgun (WGS) entry which is preliminary data.</text>
</comment>